<dbReference type="PROSITE" id="PS51704">
    <property type="entry name" value="GP_PDE"/>
    <property type="match status" value="1"/>
</dbReference>
<dbReference type="InterPro" id="IPR017946">
    <property type="entry name" value="PLC-like_Pdiesterase_TIM-brl"/>
</dbReference>
<dbReference type="SUPFAM" id="SSF51695">
    <property type="entry name" value="PLC-like phosphodiesterases"/>
    <property type="match status" value="1"/>
</dbReference>
<dbReference type="Pfam" id="PF03009">
    <property type="entry name" value="GDPD"/>
    <property type="match status" value="1"/>
</dbReference>
<name>C4WXN9_ACYPI</name>
<feature type="domain" description="GP-PDE" evidence="2">
    <location>
        <begin position="1"/>
        <end position="140"/>
    </location>
</feature>
<dbReference type="Gene3D" id="3.20.20.190">
    <property type="entry name" value="Phosphatidylinositol (PI) phosphodiesterase"/>
    <property type="match status" value="1"/>
</dbReference>
<dbReference type="EMBL" id="AK342751">
    <property type="protein sequence ID" value="BAH72659.1"/>
    <property type="molecule type" value="mRNA"/>
</dbReference>
<evidence type="ECO:0000313" key="3">
    <source>
        <dbReference type="EMBL" id="BAH72659.1"/>
    </source>
</evidence>
<dbReference type="AlphaFoldDB" id="C4WXN9"/>
<dbReference type="OrthoDB" id="1058301at2759"/>
<dbReference type="PANTHER" id="PTHR22958:SF1">
    <property type="entry name" value="GLYCEROPHOSPHOCHOLINE PHOSPHODIESTERASE GPCPD1"/>
    <property type="match status" value="1"/>
</dbReference>
<sequence length="209" mass="23971">MNLFVDTILKTTFEYAGSRSIVFSCFHPDVCTMLKMKQNRYPILFLTQGVTVRYPSYADPRCHSIQNAVYHATCHDLLGVNVHSEDLLRDPLQIDIVKQAGLALFCWGDDNNCKDVANKFKKLGVNAVIYDKLDKIELLKKKMSCSTKNPDVFIANNYCDQNDILLSNQQSLKEDPHLREDNEVDKNRYFMDVGKATFQNQCSSQNIME</sequence>
<dbReference type="InterPro" id="IPR051578">
    <property type="entry name" value="GDPD"/>
</dbReference>
<reference evidence="3" key="1">
    <citation type="submission" date="2009-06" db="EMBL/GenBank/DDBJ databases">
        <title>A full-length cDNA resource of the pea aphid, Acyrthosiphon pisum.</title>
        <authorList>
            <person name="Shigenobu S."/>
            <person name="Nakabachi A."/>
            <person name="Richards S."/>
        </authorList>
    </citation>
    <scope>NUCLEOTIDE SEQUENCE</scope>
    <source>
        <strain evidence="3">LSR1</strain>
        <tissue evidence="3">Whole body</tissue>
    </source>
</reference>
<organism evidence="3">
    <name type="scientific">Acyrthosiphon pisum</name>
    <name type="common">Pea aphid</name>
    <dbReference type="NCBI Taxonomy" id="7029"/>
    <lineage>
        <taxon>Eukaryota</taxon>
        <taxon>Metazoa</taxon>
        <taxon>Ecdysozoa</taxon>
        <taxon>Arthropoda</taxon>
        <taxon>Hexapoda</taxon>
        <taxon>Insecta</taxon>
        <taxon>Pterygota</taxon>
        <taxon>Neoptera</taxon>
        <taxon>Paraneoptera</taxon>
        <taxon>Hemiptera</taxon>
        <taxon>Sternorrhyncha</taxon>
        <taxon>Aphidomorpha</taxon>
        <taxon>Aphidoidea</taxon>
        <taxon>Aphididae</taxon>
        <taxon>Macrosiphini</taxon>
        <taxon>Acyrthosiphon</taxon>
    </lineage>
</organism>
<keyword evidence="1" id="KW-0378">Hydrolase</keyword>
<protein>
    <submittedName>
        <fullName evidence="3">ACYPI005651 protein</fullName>
    </submittedName>
</protein>
<accession>C4WXN9</accession>
<proteinExistence type="evidence at transcript level"/>
<dbReference type="GO" id="GO:0047389">
    <property type="term" value="F:glycerophosphocholine phosphodiesterase activity"/>
    <property type="evidence" value="ECO:0007669"/>
    <property type="project" value="TreeGrafter"/>
</dbReference>
<dbReference type="PANTHER" id="PTHR22958">
    <property type="entry name" value="GLYCEROPHOSPHORYL DIESTER PHOSPHODIESTERASE"/>
    <property type="match status" value="1"/>
</dbReference>
<gene>
    <name evidence="3" type="primary">ACYPI005651</name>
</gene>
<evidence type="ECO:0000256" key="1">
    <source>
        <dbReference type="ARBA" id="ARBA00022801"/>
    </source>
</evidence>
<evidence type="ECO:0000259" key="2">
    <source>
        <dbReference type="PROSITE" id="PS51704"/>
    </source>
</evidence>
<dbReference type="GO" id="GO:0046475">
    <property type="term" value="P:glycerophospholipid catabolic process"/>
    <property type="evidence" value="ECO:0007669"/>
    <property type="project" value="TreeGrafter"/>
</dbReference>
<dbReference type="InterPro" id="IPR030395">
    <property type="entry name" value="GP_PDE_dom"/>
</dbReference>